<dbReference type="PANTHER" id="PTHR33930">
    <property type="entry name" value="ALKYL HYDROPEROXIDE REDUCTASE AHPD"/>
    <property type="match status" value="1"/>
</dbReference>
<evidence type="ECO:0000313" key="2">
    <source>
        <dbReference type="EMBL" id="OAA83867.1"/>
    </source>
</evidence>
<dbReference type="OrthoDB" id="9806086at2"/>
<dbReference type="Gene3D" id="1.20.1290.10">
    <property type="entry name" value="AhpD-like"/>
    <property type="match status" value="1"/>
</dbReference>
<organism evidence="2 3">
    <name type="scientific">Clostridium ljungdahlii</name>
    <dbReference type="NCBI Taxonomy" id="1538"/>
    <lineage>
        <taxon>Bacteria</taxon>
        <taxon>Bacillati</taxon>
        <taxon>Bacillota</taxon>
        <taxon>Clostridia</taxon>
        <taxon>Eubacteriales</taxon>
        <taxon>Clostridiaceae</taxon>
        <taxon>Clostridium</taxon>
    </lineage>
</organism>
<dbReference type="InterPro" id="IPR029032">
    <property type="entry name" value="AhpD-like"/>
</dbReference>
<dbReference type="Proteomes" id="UP000077407">
    <property type="component" value="Unassembled WGS sequence"/>
</dbReference>
<dbReference type="EMBL" id="LITT01000046">
    <property type="protein sequence ID" value="OAA83867.1"/>
    <property type="molecule type" value="Genomic_DNA"/>
</dbReference>
<dbReference type="EC" id="1.11.1.15" evidence="2"/>
<sequence length="110" mass="12104">MNTYYNPEDLPQFGNMGEDAPEMWEKFMAYYGQVFAEGALTAKEKALIAFAVAHAIQCPYCIDSYTQALLEMGANQEQMIEAVHVAAAIRGGATLAHGMQAKNVIKKLEL</sequence>
<dbReference type="RefSeq" id="WP_063556332.1">
    <property type="nucleotide sequence ID" value="NZ_LITT01000046.1"/>
</dbReference>
<comment type="caution">
    <text evidence="2">The sequence shown here is derived from an EMBL/GenBank/DDBJ whole genome shotgun (WGS) entry which is preliminary data.</text>
</comment>
<dbReference type="PATRIC" id="fig|1538.10.peg.3016"/>
<evidence type="ECO:0000259" key="1">
    <source>
        <dbReference type="Pfam" id="PF02627"/>
    </source>
</evidence>
<dbReference type="SUPFAM" id="SSF69118">
    <property type="entry name" value="AhpD-like"/>
    <property type="match status" value="1"/>
</dbReference>
<keyword evidence="2" id="KW-0560">Oxidoreductase</keyword>
<dbReference type="NCBIfam" id="TIGR00778">
    <property type="entry name" value="ahpD_dom"/>
    <property type="match status" value="1"/>
</dbReference>
<keyword evidence="2" id="KW-0575">Peroxidase</keyword>
<dbReference type="InterPro" id="IPR004675">
    <property type="entry name" value="AhpD_core"/>
</dbReference>
<proteinExistence type="predicted"/>
<feature type="domain" description="Carboxymuconolactone decarboxylase-like" evidence="1">
    <location>
        <begin position="21"/>
        <end position="101"/>
    </location>
</feature>
<dbReference type="InterPro" id="IPR026445">
    <property type="entry name" value="AlkhydPrxdase/COmuclacdeCOase"/>
</dbReference>
<reference evidence="2 3" key="1">
    <citation type="journal article" date="2015" name="Biotechnol. Bioeng.">
        <title>Genome sequence and phenotypic characterization of Caulobacter segnis.</title>
        <authorList>
            <person name="Patel S."/>
            <person name="Fletcher B."/>
            <person name="Scott D.C."/>
            <person name="Ely B."/>
        </authorList>
    </citation>
    <scope>NUCLEOTIDE SEQUENCE [LARGE SCALE GENOMIC DNA]</scope>
    <source>
        <strain evidence="2 3">ERI-2</strain>
    </source>
</reference>
<dbReference type="Pfam" id="PF02627">
    <property type="entry name" value="CMD"/>
    <property type="match status" value="1"/>
</dbReference>
<evidence type="ECO:0000313" key="3">
    <source>
        <dbReference type="Proteomes" id="UP000077407"/>
    </source>
</evidence>
<dbReference type="AlphaFoldDB" id="A0A168LYD9"/>
<dbReference type="NCBIfam" id="TIGR04169">
    <property type="entry name" value="perox_w_seleSAM"/>
    <property type="match status" value="1"/>
</dbReference>
<dbReference type="PANTHER" id="PTHR33930:SF2">
    <property type="entry name" value="BLR3452 PROTEIN"/>
    <property type="match status" value="1"/>
</dbReference>
<dbReference type="InterPro" id="IPR003779">
    <property type="entry name" value="CMD-like"/>
</dbReference>
<dbReference type="GO" id="GO:0051920">
    <property type="term" value="F:peroxiredoxin activity"/>
    <property type="evidence" value="ECO:0007669"/>
    <property type="project" value="InterPro"/>
</dbReference>
<name>A0A168LYD9_9CLOT</name>
<gene>
    <name evidence="2" type="primary">ahpD_2</name>
    <name evidence="2" type="ORF">WY13_02996</name>
</gene>
<accession>A0A168LYD9</accession>
<protein>
    <submittedName>
        <fullName evidence="2">Alkyl hydroperoxide reductase AhpD</fullName>
        <ecNumber evidence="2">1.11.1.15</ecNumber>
    </submittedName>
</protein>